<dbReference type="Proteomes" id="UP001226091">
    <property type="component" value="Chromosome"/>
</dbReference>
<organism evidence="1 2">
    <name type="scientific">Metabacillus hrfriensis</name>
    <dbReference type="NCBI Taxonomy" id="3048891"/>
    <lineage>
        <taxon>Bacteria</taxon>
        <taxon>Bacillati</taxon>
        <taxon>Bacillota</taxon>
        <taxon>Bacilli</taxon>
        <taxon>Bacillales</taxon>
        <taxon>Bacillaceae</taxon>
        <taxon>Metabacillus</taxon>
    </lineage>
</organism>
<evidence type="ECO:0000313" key="1">
    <source>
        <dbReference type="EMBL" id="WHZ59573.1"/>
    </source>
</evidence>
<evidence type="ECO:0000313" key="2">
    <source>
        <dbReference type="Proteomes" id="UP001226091"/>
    </source>
</evidence>
<accession>A0ACD4RGX5</accession>
<name>A0ACD4RGX5_9BACI</name>
<keyword evidence="2" id="KW-1185">Reference proteome</keyword>
<reference evidence="2" key="1">
    <citation type="journal article" date="2025" name="Aquaculture">
        <title>Assessment of the bioflocculant production and safety properties of Metabacillus hrfriensis sp. nov. based on phenotypic and whole-genome sequencing analysis.</title>
        <authorList>
            <person name="Zhang R."/>
            <person name="Zhao Z."/>
            <person name="Luo L."/>
            <person name="Wang S."/>
            <person name="Guo K."/>
            <person name="Xu W."/>
        </authorList>
    </citation>
    <scope>NUCLEOTIDE SEQUENCE [LARGE SCALE GENOMIC DNA]</scope>
    <source>
        <strain evidence="2">CT-WN-B3</strain>
    </source>
</reference>
<protein>
    <submittedName>
        <fullName evidence="1">Cyclic-di-AMP-binding protein CbpB</fullName>
    </submittedName>
</protein>
<dbReference type="EMBL" id="CP126116">
    <property type="protein sequence ID" value="WHZ59573.1"/>
    <property type="molecule type" value="Genomic_DNA"/>
</dbReference>
<sequence>MISLHTTKLLNDSTIEEYMIPADKVAHVQVGNNLEHALLVLTKTGYTAVPVLDPFFKLHGLLGTNMMMDAILGLQRIEFEKLEVMKVEEAMNSDIPSLLLNDPLSKGLDLVIDHSFVCVVDAEGVFEGILTRRAILKELKKQMKINDN</sequence>
<proteinExistence type="predicted"/>
<gene>
    <name evidence="1" type="primary">cbpB</name>
    <name evidence="1" type="ORF">QLQ22_09675</name>
</gene>